<feature type="signal peptide" evidence="4">
    <location>
        <begin position="1"/>
        <end position="17"/>
    </location>
</feature>
<keyword evidence="6" id="KW-1185">Reference proteome</keyword>
<dbReference type="InterPro" id="IPR000618">
    <property type="entry name" value="Insect_cuticle"/>
</dbReference>
<name>A0A5B7ENI8_PORTR</name>
<evidence type="ECO:0000313" key="6">
    <source>
        <dbReference type="Proteomes" id="UP000324222"/>
    </source>
</evidence>
<dbReference type="InterPro" id="IPR051217">
    <property type="entry name" value="Insect_Cuticle_Struc_Prot"/>
</dbReference>
<evidence type="ECO:0000256" key="4">
    <source>
        <dbReference type="SAM" id="SignalP"/>
    </source>
</evidence>
<proteinExistence type="predicted"/>
<dbReference type="AlphaFoldDB" id="A0A5B7ENI8"/>
<dbReference type="EMBL" id="VSRR010002953">
    <property type="protein sequence ID" value="MPC33984.1"/>
    <property type="molecule type" value="Genomic_DNA"/>
</dbReference>
<dbReference type="GO" id="GO:0042302">
    <property type="term" value="F:structural constituent of cuticle"/>
    <property type="evidence" value="ECO:0007669"/>
    <property type="project" value="UniProtKB-UniRule"/>
</dbReference>
<accession>A0A5B7ENI8</accession>
<dbReference type="PANTHER" id="PTHR12236">
    <property type="entry name" value="STRUCTURAL CONTITUENT OF CUTICLE"/>
    <property type="match status" value="1"/>
</dbReference>
<evidence type="ECO:0000256" key="3">
    <source>
        <dbReference type="SAM" id="MobiDB-lite"/>
    </source>
</evidence>
<dbReference type="Pfam" id="PF00379">
    <property type="entry name" value="Chitin_bind_4"/>
    <property type="match status" value="2"/>
</dbReference>
<dbReference type="Proteomes" id="UP000324222">
    <property type="component" value="Unassembled WGS sequence"/>
</dbReference>
<protein>
    <submittedName>
        <fullName evidence="5">Pro-resilin</fullName>
    </submittedName>
</protein>
<feature type="chain" id="PRO_5022857255" evidence="4">
    <location>
        <begin position="18"/>
        <end position="291"/>
    </location>
</feature>
<sequence length="291" mass="31405">MACKLLFLAALVALSAASYVPQDSYRAAPANYDFNWAVNDAASGNNYGQQEARDGDNTQGYYFVQLPDGRLQKVTYSVQGDSGFLAEVTYEGEAQLQWHIGMTQSQGLTAFPSPAATTAITTISPLYKPRRFSVTTIHTPASCINMACKLLLVLATLVALSAASYVPQDSYRALLLVLAAFVALSAASYVPQDSYGAAPANYDFNWAVNDAASSNNYGQQEARDGDNTQGYYFVQLPDGRLQKVTYSVQGDSGFLAEVTYEGEAQYPQQGYGAPARHPTPTYGTPGPHYAR</sequence>
<dbReference type="GO" id="GO:0031012">
    <property type="term" value="C:extracellular matrix"/>
    <property type="evidence" value="ECO:0007669"/>
    <property type="project" value="TreeGrafter"/>
</dbReference>
<dbReference type="GO" id="GO:0005615">
    <property type="term" value="C:extracellular space"/>
    <property type="evidence" value="ECO:0007669"/>
    <property type="project" value="TreeGrafter"/>
</dbReference>
<keyword evidence="4" id="KW-0732">Signal</keyword>
<comment type="caution">
    <text evidence="5">The sequence shown here is derived from an EMBL/GenBank/DDBJ whole genome shotgun (WGS) entry which is preliminary data.</text>
</comment>
<evidence type="ECO:0000256" key="2">
    <source>
        <dbReference type="PROSITE-ProRule" id="PRU00497"/>
    </source>
</evidence>
<evidence type="ECO:0000313" key="5">
    <source>
        <dbReference type="EMBL" id="MPC33984.1"/>
    </source>
</evidence>
<organism evidence="5 6">
    <name type="scientific">Portunus trituberculatus</name>
    <name type="common">Swimming crab</name>
    <name type="synonym">Neptunus trituberculatus</name>
    <dbReference type="NCBI Taxonomy" id="210409"/>
    <lineage>
        <taxon>Eukaryota</taxon>
        <taxon>Metazoa</taxon>
        <taxon>Ecdysozoa</taxon>
        <taxon>Arthropoda</taxon>
        <taxon>Crustacea</taxon>
        <taxon>Multicrustacea</taxon>
        <taxon>Malacostraca</taxon>
        <taxon>Eumalacostraca</taxon>
        <taxon>Eucarida</taxon>
        <taxon>Decapoda</taxon>
        <taxon>Pleocyemata</taxon>
        <taxon>Brachyura</taxon>
        <taxon>Eubrachyura</taxon>
        <taxon>Portunoidea</taxon>
        <taxon>Portunidae</taxon>
        <taxon>Portuninae</taxon>
        <taxon>Portunus</taxon>
    </lineage>
</organism>
<keyword evidence="1 2" id="KW-0193">Cuticle</keyword>
<gene>
    <name evidence="5" type="primary">resilin_19</name>
    <name evidence="5" type="ORF">E2C01_027355</name>
</gene>
<dbReference type="PANTHER" id="PTHR12236:SF79">
    <property type="entry name" value="CUTICULAR PROTEIN 50CB-RELATED"/>
    <property type="match status" value="1"/>
</dbReference>
<evidence type="ECO:0000256" key="1">
    <source>
        <dbReference type="ARBA" id="ARBA00022460"/>
    </source>
</evidence>
<feature type="region of interest" description="Disordered" evidence="3">
    <location>
        <begin position="268"/>
        <end position="291"/>
    </location>
</feature>
<reference evidence="5 6" key="1">
    <citation type="submission" date="2019-05" db="EMBL/GenBank/DDBJ databases">
        <title>Another draft genome of Portunus trituberculatus and its Hox gene families provides insights of decapod evolution.</title>
        <authorList>
            <person name="Jeong J.-H."/>
            <person name="Song I."/>
            <person name="Kim S."/>
            <person name="Choi T."/>
            <person name="Kim D."/>
            <person name="Ryu S."/>
            <person name="Kim W."/>
        </authorList>
    </citation>
    <scope>NUCLEOTIDE SEQUENCE [LARGE SCALE GENOMIC DNA]</scope>
    <source>
        <tissue evidence="5">Muscle</tissue>
    </source>
</reference>
<dbReference type="PROSITE" id="PS51155">
    <property type="entry name" value="CHIT_BIND_RR_2"/>
    <property type="match status" value="2"/>
</dbReference>
<feature type="compositionally biased region" description="Low complexity" evidence="3">
    <location>
        <begin position="278"/>
        <end position="291"/>
    </location>
</feature>